<feature type="site" description="Transition state stabilizer" evidence="6">
    <location>
        <position position="180"/>
    </location>
</feature>
<evidence type="ECO:0000256" key="3">
    <source>
        <dbReference type="ARBA" id="ARBA00022741"/>
    </source>
</evidence>
<dbReference type="HAMAP" id="MF_00020">
    <property type="entry name" value="Acetate_kinase"/>
    <property type="match status" value="1"/>
</dbReference>
<dbReference type="PROSITE" id="PS01076">
    <property type="entry name" value="ACETATE_KINASE_2"/>
    <property type="match status" value="1"/>
</dbReference>
<keyword evidence="6" id="KW-0963">Cytoplasm</keyword>
<name>A0ABS9J1T3_9FLAO</name>
<evidence type="ECO:0000313" key="8">
    <source>
        <dbReference type="EMBL" id="MCF8714381.1"/>
    </source>
</evidence>
<feature type="binding site" evidence="6">
    <location>
        <begin position="328"/>
        <end position="332"/>
    </location>
    <ligand>
        <name>ATP</name>
        <dbReference type="ChEBI" id="CHEBI:30616"/>
    </ligand>
</feature>
<dbReference type="SUPFAM" id="SSF53067">
    <property type="entry name" value="Actin-like ATPase domain"/>
    <property type="match status" value="2"/>
</dbReference>
<keyword evidence="6" id="KW-0460">Magnesium</keyword>
<keyword evidence="9" id="KW-1185">Reference proteome</keyword>
<dbReference type="EC" id="2.7.2.1" evidence="6"/>
<evidence type="ECO:0000256" key="4">
    <source>
        <dbReference type="ARBA" id="ARBA00022777"/>
    </source>
</evidence>
<dbReference type="EMBL" id="JAETXX010000002">
    <property type="protein sequence ID" value="MCF8714381.1"/>
    <property type="molecule type" value="Genomic_DNA"/>
</dbReference>
<dbReference type="RefSeq" id="WP_236958340.1">
    <property type="nucleotide sequence ID" value="NZ_JAETXX010000002.1"/>
</dbReference>
<comment type="pathway">
    <text evidence="6">Metabolic intermediate biosynthesis; acetyl-CoA biosynthesis; acetyl-CoA from acetate: step 1/2.</text>
</comment>
<protein>
    <recommendedName>
        <fullName evidence="6">Acetate kinase</fullName>
        <ecNumber evidence="6">2.7.2.1</ecNumber>
    </recommendedName>
    <alternativeName>
        <fullName evidence="6">Acetokinase</fullName>
    </alternativeName>
</protein>
<dbReference type="Gene3D" id="3.30.420.40">
    <property type="match status" value="2"/>
</dbReference>
<dbReference type="InterPro" id="IPR004372">
    <property type="entry name" value="Ac/propionate_kinase"/>
</dbReference>
<dbReference type="InterPro" id="IPR000890">
    <property type="entry name" value="Aliphatic_acid_kin_short-chain"/>
</dbReference>
<comment type="subcellular location">
    <subcellularLocation>
        <location evidence="6">Cytoplasm</location>
    </subcellularLocation>
</comment>
<keyword evidence="5 6" id="KW-0067">ATP-binding</keyword>
<comment type="catalytic activity">
    <reaction evidence="6">
        <text>acetate + ATP = acetyl phosphate + ADP</text>
        <dbReference type="Rhea" id="RHEA:11352"/>
        <dbReference type="ChEBI" id="CHEBI:22191"/>
        <dbReference type="ChEBI" id="CHEBI:30089"/>
        <dbReference type="ChEBI" id="CHEBI:30616"/>
        <dbReference type="ChEBI" id="CHEBI:456216"/>
        <dbReference type="EC" id="2.7.2.1"/>
    </reaction>
</comment>
<dbReference type="PANTHER" id="PTHR21060:SF15">
    <property type="entry name" value="ACETATE KINASE-RELATED"/>
    <property type="match status" value="1"/>
</dbReference>
<comment type="caution">
    <text evidence="8">The sequence shown here is derived from an EMBL/GenBank/DDBJ whole genome shotgun (WGS) entry which is preliminary data.</text>
</comment>
<dbReference type="InterPro" id="IPR043129">
    <property type="entry name" value="ATPase_NBD"/>
</dbReference>
<evidence type="ECO:0000256" key="2">
    <source>
        <dbReference type="ARBA" id="ARBA00022679"/>
    </source>
</evidence>
<evidence type="ECO:0000256" key="7">
    <source>
        <dbReference type="RuleBase" id="RU003835"/>
    </source>
</evidence>
<reference evidence="8 9" key="1">
    <citation type="submission" date="2021-01" db="EMBL/GenBank/DDBJ databases">
        <title>Genome sequencing of Joostella atrarenae M1-2 (= KCTC 23194).</title>
        <authorList>
            <person name="Zakaria M.R."/>
            <person name="Lam M.Q."/>
            <person name="Chong C.S."/>
        </authorList>
    </citation>
    <scope>NUCLEOTIDE SEQUENCE [LARGE SCALE GENOMIC DNA]</scope>
    <source>
        <strain evidence="8 9">M1-2</strain>
    </source>
</reference>
<keyword evidence="2 6" id="KW-0808">Transferase</keyword>
<dbReference type="PRINTS" id="PR00471">
    <property type="entry name" value="ACETATEKNASE"/>
</dbReference>
<dbReference type="CDD" id="cd24010">
    <property type="entry name" value="ASKHA_NBD_AcK_PK"/>
    <property type="match status" value="1"/>
</dbReference>
<comment type="subunit">
    <text evidence="6">Homodimer.</text>
</comment>
<feature type="binding site" evidence="6">
    <location>
        <position position="91"/>
    </location>
    <ligand>
        <name>substrate</name>
    </ligand>
</feature>
<comment type="similarity">
    <text evidence="1 6 7">Belongs to the acetokinase family.</text>
</comment>
<evidence type="ECO:0000256" key="5">
    <source>
        <dbReference type="ARBA" id="ARBA00022840"/>
    </source>
</evidence>
<feature type="active site" description="Proton donor/acceptor" evidence="6">
    <location>
        <position position="148"/>
    </location>
</feature>
<dbReference type="PROSITE" id="PS01075">
    <property type="entry name" value="ACETATE_KINASE_1"/>
    <property type="match status" value="1"/>
</dbReference>
<feature type="binding site" evidence="6">
    <location>
        <position position="382"/>
    </location>
    <ligand>
        <name>Mg(2+)</name>
        <dbReference type="ChEBI" id="CHEBI:18420"/>
    </ligand>
</feature>
<gene>
    <name evidence="6" type="primary">ackA</name>
    <name evidence="8" type="ORF">JM658_06010</name>
</gene>
<dbReference type="InterPro" id="IPR023865">
    <property type="entry name" value="Aliphatic_acid_kinase_CS"/>
</dbReference>
<comment type="function">
    <text evidence="6">Catalyzes the formation of acetyl phosphate from acetate and ATP. Can also catalyze the reverse reaction.</text>
</comment>
<dbReference type="Pfam" id="PF00871">
    <property type="entry name" value="Acetate_kinase"/>
    <property type="match status" value="1"/>
</dbReference>
<dbReference type="PANTHER" id="PTHR21060">
    <property type="entry name" value="ACETATE KINASE"/>
    <property type="match status" value="1"/>
</dbReference>
<comment type="cofactor">
    <cofactor evidence="6">
        <name>Mg(2+)</name>
        <dbReference type="ChEBI" id="CHEBI:18420"/>
    </cofactor>
    <cofactor evidence="6">
        <name>Mn(2+)</name>
        <dbReference type="ChEBI" id="CHEBI:29035"/>
    </cofactor>
    <text evidence="6">Mg(2+). Can also accept Mn(2+).</text>
</comment>
<feature type="binding site" evidence="6">
    <location>
        <begin position="280"/>
        <end position="282"/>
    </location>
    <ligand>
        <name>ATP</name>
        <dbReference type="ChEBI" id="CHEBI:30616"/>
    </ligand>
</feature>
<feature type="binding site" evidence="6">
    <location>
        <position position="8"/>
    </location>
    <ligand>
        <name>Mg(2+)</name>
        <dbReference type="ChEBI" id="CHEBI:18420"/>
    </ligand>
</feature>
<keyword evidence="3 6" id="KW-0547">Nucleotide-binding</keyword>
<accession>A0ABS9J1T3</accession>
<feature type="binding site" evidence="6">
    <location>
        <position position="15"/>
    </location>
    <ligand>
        <name>ATP</name>
        <dbReference type="ChEBI" id="CHEBI:30616"/>
    </ligand>
</feature>
<evidence type="ECO:0000256" key="1">
    <source>
        <dbReference type="ARBA" id="ARBA00008748"/>
    </source>
</evidence>
<evidence type="ECO:0000313" key="9">
    <source>
        <dbReference type="Proteomes" id="UP000829517"/>
    </source>
</evidence>
<evidence type="ECO:0000256" key="6">
    <source>
        <dbReference type="HAMAP-Rule" id="MF_00020"/>
    </source>
</evidence>
<sequence>MKKILVINSGSSSIKFQLIKMPGEIVVASGLVEAIGLDNAALHYKSKKMNFSEVMPIENHEIGLKKVAALLMDKEKGAIDKIEDIDAIGHRVVHGGKDFSDTIVIDDAVKNTIKRLFSLAPLHNPHNYTGIEVAEEVFPGIPQIAAFDTAFHQTLPEKAYRYAIPNKLLDENYVRVYGFHGTSHKYVAERAKDFISKKKSKLITIHLGNGCSITAVKNGKSIDHSMGFAPVNGLIMGTRSGDIDQSVIFYMVNTLGYSLEEVNTILHKKSGMLGLTGHSDLRIIEEKANEGNRECQLALEMNAYRIKKYIGAYAAALNGVDAIVFTAGVGENCSVLRRLICEDMGYLGIELEDYKNNVRSSENRIISKETSKVMVLVIPTKEELEIAKDSYRLIS</sequence>
<dbReference type="NCBIfam" id="TIGR00016">
    <property type="entry name" value="ackA"/>
    <property type="match status" value="1"/>
</dbReference>
<dbReference type="PIRSF" id="PIRSF000722">
    <property type="entry name" value="Acetate_prop_kin"/>
    <property type="match status" value="1"/>
</dbReference>
<feature type="binding site" evidence="6">
    <location>
        <begin position="206"/>
        <end position="210"/>
    </location>
    <ligand>
        <name>ATP</name>
        <dbReference type="ChEBI" id="CHEBI:30616"/>
    </ligand>
</feature>
<dbReference type="Proteomes" id="UP000829517">
    <property type="component" value="Unassembled WGS sequence"/>
</dbReference>
<proteinExistence type="inferred from homology"/>
<dbReference type="GO" id="GO:0016301">
    <property type="term" value="F:kinase activity"/>
    <property type="evidence" value="ECO:0007669"/>
    <property type="project" value="UniProtKB-KW"/>
</dbReference>
<keyword evidence="4 6" id="KW-0418">Kinase</keyword>
<organism evidence="8 9">
    <name type="scientific">Joostella atrarenae</name>
    <dbReference type="NCBI Taxonomy" id="679257"/>
    <lineage>
        <taxon>Bacteria</taxon>
        <taxon>Pseudomonadati</taxon>
        <taxon>Bacteroidota</taxon>
        <taxon>Flavobacteriia</taxon>
        <taxon>Flavobacteriales</taxon>
        <taxon>Flavobacteriaceae</taxon>
        <taxon>Joostella</taxon>
    </lineage>
</organism>
<feature type="site" description="Transition state stabilizer" evidence="6">
    <location>
        <position position="239"/>
    </location>
</feature>
<keyword evidence="6" id="KW-0479">Metal-binding</keyword>